<organism evidence="3 4">
    <name type="scientific">Erpetoichthys calabaricus</name>
    <name type="common">Rope fish</name>
    <name type="synonym">Calamoichthys calabaricus</name>
    <dbReference type="NCBI Taxonomy" id="27687"/>
    <lineage>
        <taxon>Eukaryota</taxon>
        <taxon>Metazoa</taxon>
        <taxon>Chordata</taxon>
        <taxon>Craniata</taxon>
        <taxon>Vertebrata</taxon>
        <taxon>Euteleostomi</taxon>
        <taxon>Actinopterygii</taxon>
        <taxon>Polypteriformes</taxon>
        <taxon>Polypteridae</taxon>
        <taxon>Erpetoichthys</taxon>
    </lineage>
</organism>
<dbReference type="GeneTree" id="ENSGT00940000162662"/>
<keyword evidence="4" id="KW-1185">Reference proteome</keyword>
<dbReference type="SUPFAM" id="SSF53300">
    <property type="entry name" value="vWA-like"/>
    <property type="match status" value="1"/>
</dbReference>
<dbReference type="Ensembl" id="ENSECRT00000004656.1">
    <property type="protein sequence ID" value="ENSECRP00000004577.1"/>
    <property type="gene ID" value="ENSECRG00000003112.1"/>
</dbReference>
<dbReference type="InterPro" id="IPR036465">
    <property type="entry name" value="vWFA_dom_sf"/>
</dbReference>
<dbReference type="InterPro" id="IPR013694">
    <property type="entry name" value="VIT"/>
</dbReference>
<evidence type="ECO:0000313" key="4">
    <source>
        <dbReference type="Proteomes" id="UP000694620"/>
    </source>
</evidence>
<reference evidence="3" key="2">
    <citation type="submission" date="2025-08" db="UniProtKB">
        <authorList>
            <consortium name="Ensembl"/>
        </authorList>
    </citation>
    <scope>IDENTIFICATION</scope>
</reference>
<dbReference type="GeneID" id="114645725"/>
<proteinExistence type="predicted"/>
<dbReference type="InterPro" id="IPR002035">
    <property type="entry name" value="VWF_A"/>
</dbReference>
<evidence type="ECO:0000313" key="3">
    <source>
        <dbReference type="Ensembl" id="ENSECRP00000004577.1"/>
    </source>
</evidence>
<reference evidence="3" key="3">
    <citation type="submission" date="2025-09" db="UniProtKB">
        <authorList>
            <consortium name="Ensembl"/>
        </authorList>
    </citation>
    <scope>IDENTIFICATION</scope>
</reference>
<evidence type="ECO:0000259" key="2">
    <source>
        <dbReference type="PROSITE" id="PS51468"/>
    </source>
</evidence>
<evidence type="ECO:0000259" key="1">
    <source>
        <dbReference type="PROSITE" id="PS50234"/>
    </source>
</evidence>
<feature type="domain" description="VWFA" evidence="1">
    <location>
        <begin position="278"/>
        <end position="455"/>
    </location>
</feature>
<dbReference type="Proteomes" id="UP000694620">
    <property type="component" value="Chromosome 2"/>
</dbReference>
<dbReference type="Pfam" id="PF08487">
    <property type="entry name" value="VIT"/>
    <property type="match status" value="1"/>
</dbReference>
<dbReference type="PROSITE" id="PS50234">
    <property type="entry name" value="VWFA"/>
    <property type="match status" value="1"/>
</dbReference>
<accession>A0A8C4X4C7</accession>
<sequence length="783" mass="86197">MRCGLLTQKKEPVPLKSIAVEISISGFIADVSSTLSYENTESNPVEAVFVFPMEDGSSVYDFHAEIGGKRIEAVIKEKQEARDDYDDAISSGQEAFLLEESDESPDVFSLSVGSLPAGQTASVSLSYVTELPVQADDALRFCLPTVLCPRYTPQGTTSVTTEVPHVPVDSIPYTLSLTCQLVSPNGISDVKSNSALMPLEYLSDDKTEAKVSLSSGFKFDRDVELLIYYNQPHQPMAVVENGQSSTESGSLMGDPVVMISLYPDFSGLTEQSLSTKGEFIFLMDRSGSMDCKMNEDPDSLMRIESARDTLLLLLKSLPFGCFFNIYGFGSHFESFFPESVEYTQQTMESAVEKVKTMRANFGGTEILAPLRDIFGKACKPGYPRQLLVFTDGEVGNTIQVIDEVKKNSSSHRCFTFGIGEGASTALIKGMAKAGTGHFQFVSGKDRMQLKVMQSLRFALQPAVTNISLNWHLPGGMEVAPISETPLVVFNGQRTVLYAQLKGKADENAAGRASLHYTLSDKEYKTEIHFGLKHDKHCRLTAHRLAAKSLMKGMEDKERLGSEGGDENIKKKIIEISTEARVISTHTAFIAINKEKNEAVQGPMVKRRIPLGGFMPMALCSGAPVMMACAMPRRAMAHPCPPPPMLLGRPKMMFKAQCNSITADMPEFVEKKKERIDPLLNLVSLQNADGSWNLEKGLMTLFSKTEKDVLQKMPVEIKDKSVWATFLALLWLHGFNSHQKVEWEFVALKAVSWIKAQTGLNPKLCLQAGNDLLGCQVDLQTLAL</sequence>
<protein>
    <submittedName>
        <fullName evidence="3">von Willebrand factor A domain-containing protein 5A-like</fullName>
    </submittedName>
</protein>
<dbReference type="PANTHER" id="PTHR45737:SF6">
    <property type="entry name" value="VON WILLEBRAND FACTOR A DOMAIN-CONTAINING PROTEIN 5A"/>
    <property type="match status" value="1"/>
</dbReference>
<dbReference type="Gene3D" id="3.40.50.410">
    <property type="entry name" value="von Willebrand factor, type A domain"/>
    <property type="match status" value="1"/>
</dbReference>
<name>A0A8C4X4C7_ERPCA</name>
<dbReference type="SMART" id="SM00327">
    <property type="entry name" value="VWA"/>
    <property type="match status" value="1"/>
</dbReference>
<dbReference type="SMART" id="SM00609">
    <property type="entry name" value="VIT"/>
    <property type="match status" value="1"/>
</dbReference>
<feature type="domain" description="VIT" evidence="2">
    <location>
        <begin position="1"/>
        <end position="129"/>
    </location>
</feature>
<dbReference type="AlphaFoldDB" id="A0A8C4X4C7"/>
<dbReference type="Pfam" id="PF13768">
    <property type="entry name" value="VWA_3"/>
    <property type="match status" value="1"/>
</dbReference>
<dbReference type="PROSITE" id="PS51468">
    <property type="entry name" value="VIT"/>
    <property type="match status" value="1"/>
</dbReference>
<reference evidence="3" key="1">
    <citation type="submission" date="2021-06" db="EMBL/GenBank/DDBJ databases">
        <authorList>
            <consortium name="Wellcome Sanger Institute Data Sharing"/>
        </authorList>
    </citation>
    <scope>NUCLEOTIDE SEQUENCE [LARGE SCALE GENOMIC DNA]</scope>
</reference>
<dbReference type="PANTHER" id="PTHR45737">
    <property type="entry name" value="VON WILLEBRAND FACTOR A DOMAIN-CONTAINING PROTEIN 5A"/>
    <property type="match status" value="1"/>
</dbReference>
<dbReference type="RefSeq" id="XP_028649381.1">
    <property type="nucleotide sequence ID" value="XM_028793548.2"/>
</dbReference>
<dbReference type="OrthoDB" id="1729737at2759"/>
<gene>
    <name evidence="3" type="primary">LOC114645725</name>
</gene>